<dbReference type="Gene3D" id="3.40.50.1010">
    <property type="entry name" value="5'-nuclease"/>
    <property type="match status" value="1"/>
</dbReference>
<keyword evidence="8" id="KW-0800">Toxin</keyword>
<keyword evidence="11" id="KW-1185">Reference proteome</keyword>
<comment type="function">
    <text evidence="8">Toxic component of a toxin-antitoxin (TA) system. An RNase.</text>
</comment>
<dbReference type="CDD" id="cd18731">
    <property type="entry name" value="PIN_NgFitB-like"/>
    <property type="match status" value="1"/>
</dbReference>
<keyword evidence="5 8" id="KW-0378">Hydrolase</keyword>
<evidence type="ECO:0000256" key="6">
    <source>
        <dbReference type="ARBA" id="ARBA00022842"/>
    </source>
</evidence>
<dbReference type="GO" id="GO:0090729">
    <property type="term" value="F:toxin activity"/>
    <property type="evidence" value="ECO:0007669"/>
    <property type="project" value="UniProtKB-KW"/>
</dbReference>
<keyword evidence="6 8" id="KW-0460">Magnesium</keyword>
<evidence type="ECO:0000256" key="5">
    <source>
        <dbReference type="ARBA" id="ARBA00022801"/>
    </source>
</evidence>
<feature type="binding site" evidence="8">
    <location>
        <position position="104"/>
    </location>
    <ligand>
        <name>Mg(2+)</name>
        <dbReference type="ChEBI" id="CHEBI:18420"/>
    </ligand>
</feature>
<proteinExistence type="inferred from homology"/>
<evidence type="ECO:0000313" key="10">
    <source>
        <dbReference type="EMBL" id="NTS30961.1"/>
    </source>
</evidence>
<dbReference type="InterPro" id="IPR022907">
    <property type="entry name" value="VapC_family"/>
</dbReference>
<evidence type="ECO:0000313" key="11">
    <source>
        <dbReference type="Proteomes" id="UP000550508"/>
    </source>
</evidence>
<dbReference type="Pfam" id="PF01850">
    <property type="entry name" value="PIN"/>
    <property type="match status" value="1"/>
</dbReference>
<dbReference type="AlphaFoldDB" id="A0A849VMC4"/>
<organism evidence="10 11">
    <name type="scientific">Phyllobacterium pellucidum</name>
    <dbReference type="NCBI Taxonomy" id="2740464"/>
    <lineage>
        <taxon>Bacteria</taxon>
        <taxon>Pseudomonadati</taxon>
        <taxon>Pseudomonadota</taxon>
        <taxon>Alphaproteobacteria</taxon>
        <taxon>Hyphomicrobiales</taxon>
        <taxon>Phyllobacteriaceae</taxon>
        <taxon>Phyllobacterium</taxon>
    </lineage>
</organism>
<feature type="binding site" evidence="8">
    <location>
        <position position="5"/>
    </location>
    <ligand>
        <name>Mg(2+)</name>
        <dbReference type="ChEBI" id="CHEBI:18420"/>
    </ligand>
</feature>
<keyword evidence="2 8" id="KW-1277">Toxin-antitoxin system</keyword>
<dbReference type="PANTHER" id="PTHR33653:SF1">
    <property type="entry name" value="RIBONUCLEASE VAPC2"/>
    <property type="match status" value="1"/>
</dbReference>
<comment type="cofactor">
    <cofactor evidence="1 8">
        <name>Mg(2+)</name>
        <dbReference type="ChEBI" id="CHEBI:18420"/>
    </cofactor>
</comment>
<dbReference type="SUPFAM" id="SSF88723">
    <property type="entry name" value="PIN domain-like"/>
    <property type="match status" value="1"/>
</dbReference>
<dbReference type="InterPro" id="IPR050556">
    <property type="entry name" value="Type_II_TA_system_RNase"/>
</dbReference>
<name>A0A849VMC4_9HYPH</name>
<feature type="domain" description="PIN" evidence="9">
    <location>
        <begin position="2"/>
        <end position="124"/>
    </location>
</feature>
<comment type="similarity">
    <text evidence="7 8">Belongs to the PINc/VapC protein family.</text>
</comment>
<evidence type="ECO:0000256" key="3">
    <source>
        <dbReference type="ARBA" id="ARBA00022722"/>
    </source>
</evidence>
<evidence type="ECO:0000256" key="7">
    <source>
        <dbReference type="ARBA" id="ARBA00038093"/>
    </source>
</evidence>
<comment type="caution">
    <text evidence="10">The sequence shown here is derived from an EMBL/GenBank/DDBJ whole genome shotgun (WGS) entry which is preliminary data.</text>
</comment>
<evidence type="ECO:0000256" key="4">
    <source>
        <dbReference type="ARBA" id="ARBA00022723"/>
    </source>
</evidence>
<evidence type="ECO:0000256" key="8">
    <source>
        <dbReference type="HAMAP-Rule" id="MF_00265"/>
    </source>
</evidence>
<protein>
    <recommendedName>
        <fullName evidence="8">Ribonuclease VapC</fullName>
        <shortName evidence="8">RNase VapC</shortName>
        <ecNumber evidence="8">3.1.-.-</ecNumber>
    </recommendedName>
    <alternativeName>
        <fullName evidence="8">Toxin VapC</fullName>
    </alternativeName>
</protein>
<dbReference type="PANTHER" id="PTHR33653">
    <property type="entry name" value="RIBONUCLEASE VAPC2"/>
    <property type="match status" value="1"/>
</dbReference>
<dbReference type="HAMAP" id="MF_00265">
    <property type="entry name" value="VapC_Nob1"/>
    <property type="match status" value="1"/>
</dbReference>
<evidence type="ECO:0000256" key="1">
    <source>
        <dbReference type="ARBA" id="ARBA00001946"/>
    </source>
</evidence>
<evidence type="ECO:0000259" key="9">
    <source>
        <dbReference type="Pfam" id="PF01850"/>
    </source>
</evidence>
<gene>
    <name evidence="8" type="primary">vapC</name>
    <name evidence="10" type="ORF">HQ945_06820</name>
</gene>
<accession>A0A849VMC4</accession>
<reference evidence="10 11" key="1">
    <citation type="submission" date="2020-05" db="EMBL/GenBank/DDBJ databases">
        <authorList>
            <person name="Kim M.K."/>
        </authorList>
    </citation>
    <scope>NUCLEOTIDE SEQUENCE [LARGE SCALE GENOMIC DNA]</scope>
    <source>
        <strain evidence="10 11">BT25</strain>
    </source>
</reference>
<sequence>MIVLDTNVISEPLKRSPAPGVLSWLDQQGAETLFLTTTSLSELLLGIELLPKGKRKQGLDRALSELISYLFGDRILDFDRQAALVYAPLVSQARSTGRTISIADGQIAAVAKSRGYSVASRDTMPFTAAGLTVINPWQEEKT</sequence>
<dbReference type="EC" id="3.1.-.-" evidence="8"/>
<dbReference type="GO" id="GO:0016787">
    <property type="term" value="F:hydrolase activity"/>
    <property type="evidence" value="ECO:0007669"/>
    <property type="project" value="UniProtKB-KW"/>
</dbReference>
<dbReference type="RefSeq" id="WP_113280223.1">
    <property type="nucleotide sequence ID" value="NZ_JABUMX010000001.1"/>
</dbReference>
<dbReference type="GO" id="GO:0004540">
    <property type="term" value="F:RNA nuclease activity"/>
    <property type="evidence" value="ECO:0007669"/>
    <property type="project" value="InterPro"/>
</dbReference>
<keyword evidence="4 8" id="KW-0479">Metal-binding</keyword>
<keyword evidence="3 8" id="KW-0540">Nuclease</keyword>
<dbReference type="InterPro" id="IPR029060">
    <property type="entry name" value="PIN-like_dom_sf"/>
</dbReference>
<dbReference type="GO" id="GO:0000287">
    <property type="term" value="F:magnesium ion binding"/>
    <property type="evidence" value="ECO:0007669"/>
    <property type="project" value="UniProtKB-UniRule"/>
</dbReference>
<dbReference type="InterPro" id="IPR002716">
    <property type="entry name" value="PIN_dom"/>
</dbReference>
<dbReference type="EMBL" id="JABUMX010000001">
    <property type="protein sequence ID" value="NTS30961.1"/>
    <property type="molecule type" value="Genomic_DNA"/>
</dbReference>
<evidence type="ECO:0000256" key="2">
    <source>
        <dbReference type="ARBA" id="ARBA00022649"/>
    </source>
</evidence>
<dbReference type="Proteomes" id="UP000550508">
    <property type="component" value="Unassembled WGS sequence"/>
</dbReference>